<feature type="transmembrane region" description="Helical" evidence="2">
    <location>
        <begin position="142"/>
        <end position="160"/>
    </location>
</feature>
<feature type="compositionally biased region" description="Gly residues" evidence="1">
    <location>
        <begin position="1"/>
        <end position="10"/>
    </location>
</feature>
<feature type="region of interest" description="Disordered" evidence="1">
    <location>
        <begin position="1"/>
        <end position="73"/>
    </location>
</feature>
<dbReference type="GO" id="GO:0004519">
    <property type="term" value="F:endonuclease activity"/>
    <property type="evidence" value="ECO:0007669"/>
    <property type="project" value="UniProtKB-KW"/>
</dbReference>
<reference evidence="5 6" key="1">
    <citation type="submission" date="2019-10" db="EMBL/GenBank/DDBJ databases">
        <title>Bifidobacterium from non-human primates.</title>
        <authorList>
            <person name="Modesto M."/>
        </authorList>
    </citation>
    <scope>NUCLEOTIDE SEQUENCE [LARGE SCALE GENOMIC DNA]</scope>
    <source>
        <strain evidence="5 6">TREM</strain>
    </source>
</reference>
<dbReference type="InterPro" id="IPR005135">
    <property type="entry name" value="Endo/exonuclease/phosphatase"/>
</dbReference>
<keyword evidence="2" id="KW-1133">Transmembrane helix</keyword>
<dbReference type="Proteomes" id="UP000482084">
    <property type="component" value="Unassembled WGS sequence"/>
</dbReference>
<keyword evidence="4" id="KW-0378">Hydrolase</keyword>
<keyword evidence="4" id="KW-0255">Endonuclease</keyword>
<dbReference type="AlphaFoldDB" id="A0A6L4X084"/>
<evidence type="ECO:0000313" key="6">
    <source>
        <dbReference type="Proteomes" id="UP000469943"/>
    </source>
</evidence>
<feature type="compositionally biased region" description="Polar residues" evidence="1">
    <location>
        <begin position="51"/>
        <end position="62"/>
    </location>
</feature>
<feature type="transmembrane region" description="Helical" evidence="2">
    <location>
        <begin position="114"/>
        <end position="135"/>
    </location>
</feature>
<feature type="domain" description="Endonuclease/exonuclease/phosphatase" evidence="3">
    <location>
        <begin position="192"/>
        <end position="403"/>
    </location>
</feature>
<evidence type="ECO:0000313" key="7">
    <source>
        <dbReference type="Proteomes" id="UP000482084"/>
    </source>
</evidence>
<keyword evidence="4" id="KW-0269">Exonuclease</keyword>
<proteinExistence type="predicted"/>
<dbReference type="GO" id="GO:0004527">
    <property type="term" value="F:exonuclease activity"/>
    <property type="evidence" value="ECO:0007669"/>
    <property type="project" value="UniProtKB-KW"/>
</dbReference>
<dbReference type="EMBL" id="WHZX01000002">
    <property type="protein sequence ID" value="NEG71312.1"/>
    <property type="molecule type" value="Genomic_DNA"/>
</dbReference>
<protein>
    <submittedName>
        <fullName evidence="4 5">Endonuclease/exonuclease/phosphatase</fullName>
    </submittedName>
</protein>
<organism evidence="4 7">
    <name type="scientific">Bifidobacterium ramosum</name>
    <dbReference type="NCBI Taxonomy" id="1798158"/>
    <lineage>
        <taxon>Bacteria</taxon>
        <taxon>Bacillati</taxon>
        <taxon>Actinomycetota</taxon>
        <taxon>Actinomycetes</taxon>
        <taxon>Bifidobacteriales</taxon>
        <taxon>Bifidobacteriaceae</taxon>
        <taxon>Bifidobacterium</taxon>
    </lineage>
</organism>
<evidence type="ECO:0000313" key="4">
    <source>
        <dbReference type="EMBL" id="KAB8287741.1"/>
    </source>
</evidence>
<accession>A0A6L4X084</accession>
<evidence type="ECO:0000313" key="5">
    <source>
        <dbReference type="EMBL" id="NEG71312.1"/>
    </source>
</evidence>
<dbReference type="Gene3D" id="3.60.10.10">
    <property type="entry name" value="Endonuclease/exonuclease/phosphatase"/>
    <property type="match status" value="1"/>
</dbReference>
<keyword evidence="2" id="KW-0472">Membrane</keyword>
<dbReference type="InterPro" id="IPR036691">
    <property type="entry name" value="Endo/exonu/phosph_ase_sf"/>
</dbReference>
<feature type="transmembrane region" description="Helical" evidence="2">
    <location>
        <begin position="83"/>
        <end position="102"/>
    </location>
</feature>
<dbReference type="SUPFAM" id="SSF56219">
    <property type="entry name" value="DNase I-like"/>
    <property type="match status" value="1"/>
</dbReference>
<reference evidence="4 7" key="2">
    <citation type="submission" date="2019-10" db="EMBL/GenBank/DDBJ databases">
        <title>Characterization of the phylogenetic diversity of two novel species belonging to the genus Bifidobacterium: Bifidobacterium cebidarum sp. nov. and Bifidobacterium leontopitheci sp. nov.</title>
        <authorList>
            <person name="Lugli G.A."/>
            <person name="Duranti S."/>
            <person name="Milani C."/>
            <person name="Turroni F."/>
            <person name="Ventura M."/>
        </authorList>
    </citation>
    <scope>NUCLEOTIDE SEQUENCE [LARGE SCALE GENOMIC DNA]</scope>
    <source>
        <strain evidence="4 7">DSM 100688</strain>
    </source>
</reference>
<keyword evidence="2" id="KW-0812">Transmembrane</keyword>
<dbReference type="OrthoDB" id="2340043at2"/>
<dbReference type="EMBL" id="WBSM01000006">
    <property type="protein sequence ID" value="KAB8287741.1"/>
    <property type="molecule type" value="Genomic_DNA"/>
</dbReference>
<comment type="caution">
    <text evidence="4">The sequence shown here is derived from an EMBL/GenBank/DDBJ whole genome shotgun (WGS) entry which is preliminary data.</text>
</comment>
<evidence type="ECO:0000259" key="3">
    <source>
        <dbReference type="Pfam" id="PF03372"/>
    </source>
</evidence>
<name>A0A6L4X084_9BIFI</name>
<keyword evidence="4" id="KW-0540">Nuclease</keyword>
<feature type="compositionally biased region" description="Low complexity" evidence="1">
    <location>
        <begin position="11"/>
        <end position="20"/>
    </location>
</feature>
<dbReference type="Proteomes" id="UP000469943">
    <property type="component" value="Unassembled WGS sequence"/>
</dbReference>
<gene>
    <name evidence="4" type="ORF">DSM100688_1208</name>
    <name evidence="5" type="ORF">GFD24_03560</name>
</gene>
<sequence length="413" mass="44638">MSGKVNGGRTYGSRSGSYSDGRNRTRSRSDGHAGSRNRTNPRNSRIRTAKPTASRNRGSRTNRALDRNRRTGGGSVGGNMRRVICAAFAWILVVASLTAMLARALPSDLQALPYVPVVVSATPWFALTALVGLVLALMGRRWIAALVAILCLGVQVWWQYPFFHASATLPGRAIAAVSQASANTKDTYARVMTCNVYKGRADAAAIVALVRDQRVEVLALQETTDAFVQALDDAGIKDYLPYAQVSTSDGTYGNGLWSASPLVNPADDDVNSSASFMPGGTVRFGEDGGTTIRFVSVHTTAPVPGYWRQWKRSLDELALMRSHTDARYVFMGDFNATTDHTPFRDFLGSRFTDAARQSGHGFTFTWPTDKPPLPRFAGIDHIVLDRGIVAGQMQVKPVAGSDHAALLATIAIN</sequence>
<keyword evidence="7" id="KW-1185">Reference proteome</keyword>
<dbReference type="Pfam" id="PF03372">
    <property type="entry name" value="Exo_endo_phos"/>
    <property type="match status" value="1"/>
</dbReference>
<evidence type="ECO:0000256" key="2">
    <source>
        <dbReference type="SAM" id="Phobius"/>
    </source>
</evidence>
<evidence type="ECO:0000256" key="1">
    <source>
        <dbReference type="SAM" id="MobiDB-lite"/>
    </source>
</evidence>
<feature type="compositionally biased region" description="Basic and acidic residues" evidence="1">
    <location>
        <begin position="21"/>
        <end position="33"/>
    </location>
</feature>